<dbReference type="PROSITE" id="PS51379">
    <property type="entry name" value="4FE4S_FER_2"/>
    <property type="match status" value="2"/>
</dbReference>
<organism evidence="9 10">
    <name type="scientific">Proteiniclasticum ruminis</name>
    <dbReference type="NCBI Taxonomy" id="398199"/>
    <lineage>
        <taxon>Bacteria</taxon>
        <taxon>Bacillati</taxon>
        <taxon>Bacillota</taxon>
        <taxon>Clostridia</taxon>
        <taxon>Eubacteriales</taxon>
        <taxon>Clostridiaceae</taxon>
        <taxon>Proteiniclasticum</taxon>
    </lineage>
</organism>
<comment type="function">
    <text evidence="2">Ferredoxins are iron-sulfur proteins that transfer electrons in a wide variety of metabolic reactions.</text>
</comment>
<feature type="domain" description="4Fe-4S ferredoxin-type" evidence="8">
    <location>
        <begin position="170"/>
        <end position="199"/>
    </location>
</feature>
<dbReference type="InterPro" id="IPR017896">
    <property type="entry name" value="4Fe4S_Fe-S-bd"/>
</dbReference>
<name>A0A1I5DZJ4_9CLOT</name>
<dbReference type="InterPro" id="IPR029039">
    <property type="entry name" value="Flavoprotein-like_sf"/>
</dbReference>
<comment type="cofactor">
    <cofactor evidence="1">
        <name>[4Fe-4S] cluster</name>
        <dbReference type="ChEBI" id="CHEBI:49883"/>
    </cofactor>
</comment>
<keyword evidence="7" id="KW-0411">Iron-sulfur</keyword>
<keyword evidence="4" id="KW-0004">4Fe-4S</keyword>
<dbReference type="GO" id="GO:0046872">
    <property type="term" value="F:metal ion binding"/>
    <property type="evidence" value="ECO:0007669"/>
    <property type="project" value="UniProtKB-KW"/>
</dbReference>
<dbReference type="Proteomes" id="UP000181899">
    <property type="component" value="Unassembled WGS sequence"/>
</dbReference>
<dbReference type="OrthoDB" id="9813995at2"/>
<dbReference type="RefSeq" id="WP_074912704.1">
    <property type="nucleotide sequence ID" value="NZ_FOVK01000012.1"/>
</dbReference>
<dbReference type="InterPro" id="IPR050157">
    <property type="entry name" value="PSI_iron-sulfur_center"/>
</dbReference>
<dbReference type="Gene3D" id="3.40.50.360">
    <property type="match status" value="1"/>
</dbReference>
<evidence type="ECO:0000313" key="10">
    <source>
        <dbReference type="Proteomes" id="UP000181899"/>
    </source>
</evidence>
<keyword evidence="10" id="KW-1185">Reference proteome</keyword>
<dbReference type="InterPro" id="IPR017900">
    <property type="entry name" value="4Fe4S_Fe_S_CS"/>
</dbReference>
<sequence length="242" mass="27334">MIYYFSGTGNSKWIAEEMARRTEDECKSLSGEKTLRSIEDEVLGLVFPIYAWGVPEVVLDFIKTIQGKPSYTYAIATCGEEAGYAMKSLQKKLPLDACYTVVMPNNYVVGSNLEPEDSIRKKITKAKEDLFHMADEVKNRRKVVKVEEGTFPLLKSTLIHFGFNLAARTTKPFYVTDACISCGQCARDCPAEAIEMREGKPVYVKNKCYMCTSCINKCPVEAIQYGKGTEKRGRYQFRDLTL</sequence>
<evidence type="ECO:0000256" key="1">
    <source>
        <dbReference type="ARBA" id="ARBA00001966"/>
    </source>
</evidence>
<dbReference type="EMBL" id="FOVK01000012">
    <property type="protein sequence ID" value="SFO04622.1"/>
    <property type="molecule type" value="Genomic_DNA"/>
</dbReference>
<keyword evidence="5" id="KW-0479">Metal-binding</keyword>
<dbReference type="GO" id="GO:0051539">
    <property type="term" value="F:4 iron, 4 sulfur cluster binding"/>
    <property type="evidence" value="ECO:0007669"/>
    <property type="project" value="UniProtKB-KW"/>
</dbReference>
<dbReference type="InterPro" id="IPR047964">
    <property type="entry name" value="EFR1-like"/>
</dbReference>
<feature type="domain" description="4Fe-4S ferredoxin-type" evidence="8">
    <location>
        <begin position="200"/>
        <end position="228"/>
    </location>
</feature>
<evidence type="ECO:0000256" key="5">
    <source>
        <dbReference type="ARBA" id="ARBA00022723"/>
    </source>
</evidence>
<accession>A0A1I5DZJ4</accession>
<evidence type="ECO:0000256" key="6">
    <source>
        <dbReference type="ARBA" id="ARBA00023004"/>
    </source>
</evidence>
<dbReference type="AlphaFoldDB" id="A0A1I5DZJ4"/>
<dbReference type="Gene3D" id="3.30.70.20">
    <property type="match status" value="1"/>
</dbReference>
<keyword evidence="6" id="KW-0408">Iron</keyword>
<proteinExistence type="predicted"/>
<evidence type="ECO:0000256" key="4">
    <source>
        <dbReference type="ARBA" id="ARBA00022485"/>
    </source>
</evidence>
<evidence type="ECO:0000256" key="3">
    <source>
        <dbReference type="ARBA" id="ARBA00013529"/>
    </source>
</evidence>
<evidence type="ECO:0000313" key="9">
    <source>
        <dbReference type="EMBL" id="SFO04622.1"/>
    </source>
</evidence>
<gene>
    <name evidence="9" type="ORF">SAMN04488695_11219</name>
</gene>
<reference evidence="9 10" key="1">
    <citation type="submission" date="2016-10" db="EMBL/GenBank/DDBJ databases">
        <authorList>
            <person name="de Groot N.N."/>
        </authorList>
    </citation>
    <scope>NUCLEOTIDE SEQUENCE [LARGE SCALE GENOMIC DNA]</scope>
    <source>
        <strain evidence="9 10">ML2</strain>
    </source>
</reference>
<dbReference type="PANTHER" id="PTHR24960:SF79">
    <property type="entry name" value="PHOTOSYSTEM I IRON-SULFUR CENTER"/>
    <property type="match status" value="1"/>
</dbReference>
<evidence type="ECO:0000259" key="8">
    <source>
        <dbReference type="PROSITE" id="PS51379"/>
    </source>
</evidence>
<dbReference type="PROSITE" id="PS00198">
    <property type="entry name" value="4FE4S_FER_1"/>
    <property type="match status" value="2"/>
</dbReference>
<dbReference type="PANTHER" id="PTHR24960">
    <property type="entry name" value="PHOTOSYSTEM I IRON-SULFUR CENTER-RELATED"/>
    <property type="match status" value="1"/>
</dbReference>
<evidence type="ECO:0000256" key="2">
    <source>
        <dbReference type="ARBA" id="ARBA00003532"/>
    </source>
</evidence>
<dbReference type="SUPFAM" id="SSF52218">
    <property type="entry name" value="Flavoproteins"/>
    <property type="match status" value="1"/>
</dbReference>
<dbReference type="Pfam" id="PF13237">
    <property type="entry name" value="Fer4_10"/>
    <property type="match status" value="1"/>
</dbReference>
<dbReference type="SUPFAM" id="SSF54862">
    <property type="entry name" value="4Fe-4S ferredoxins"/>
    <property type="match status" value="1"/>
</dbReference>
<protein>
    <recommendedName>
        <fullName evidence="3">Ferredoxin</fullName>
    </recommendedName>
</protein>
<evidence type="ECO:0000256" key="7">
    <source>
        <dbReference type="ARBA" id="ARBA00023014"/>
    </source>
</evidence>
<dbReference type="NCBIfam" id="NF038196">
    <property type="entry name" value="ferrodoxin_EFR1"/>
    <property type="match status" value="1"/>
</dbReference>